<feature type="region of interest" description="Disordered" evidence="1">
    <location>
        <begin position="628"/>
        <end position="652"/>
    </location>
</feature>
<feature type="compositionally biased region" description="Basic residues" evidence="1">
    <location>
        <begin position="703"/>
        <end position="712"/>
    </location>
</feature>
<comment type="caution">
    <text evidence="2">The sequence shown here is derived from an EMBL/GenBank/DDBJ whole genome shotgun (WGS) entry which is preliminary data.</text>
</comment>
<dbReference type="Pfam" id="PF17659">
    <property type="entry name" value="RADX"/>
    <property type="match status" value="1"/>
</dbReference>
<sequence>MMADNGLLLTVGCISRIKSIAEEHGTQETFKVQVLDIFRYIIDKSFPIVSPDFSDAFDVMITDGRFKTKCLLATALNFLVYEHKLRKGSVVSITECTSLIDEESLEQSPCVILQSVEISDFVAQTNTQDSSECIPFCGNATENERQDLPLLGCRGYYLPLWNDDDFFGSKWLSDPDLNLASPISHAITIADLDSFWKTLPRPFPALIGRIVGKARLNHYGKSSDDKRRYPYQAYVEIEDRTATISVCIWDSMCVLLFNYLQVGDVVAILNYRVSRKFAPRSNAVYPTSGAVKIEISVNPSNPVAEIYKLPPEDLGPEWKLPGVPYRFVERKNLASYSPGLIFDVVGTVMFVSREIRERKGTSSSFWTSKWVHLKDGTSSLPFILQLYACSQPAMFESIEVGNILVGARMLLKIQAQDSKHRKHCFVTSTRETQLYVLKKPSDAINRPFSGSDVLDRAIKWRQSLEAKQLLRDSYSGGYYHFPPLTDSLESYKRTLSPEKPMDLITTVNLGFVLREIHYRERVRLHVQAIVVALEFVPFASNEISSTQTSGESGRSQLSLSCEHHVADEKVQPSTSPLPRNQSSEKAYFLHHFGLQTKRLPRYFTTKPSSETRGQSVVMGRRNRDQNCVVTDKSPTAGKNSLQSSTQESRCSAERKKLNEIKTSRMQTRNMKKLAEYDADSENELTDAIDKSRSASGEGVKRVLPNRRCKKVGPKRESGKAKLKYEADENIPPPRKRKGKRKGGHLPRKVKKELATPKTEPPLCEARREKNWKQIQQISMNIEQEISQINEDKERRNSLEMTQPAENYFPFRILDETWPTMQADMPHLGLWSPSCHADTFAKFCSRELTKTRAVPTADGQGFVNSDGYWRLMIIGLNRKTVINAIFMPEVPQKTADVSEKPEDGAFLSALATGAFPSWFPVETLLERAKEELSGRRMVFVLDVYSHGEERVEIVVNRAY</sequence>
<organism evidence="2 3">
    <name type="scientific">Acropora cervicornis</name>
    <name type="common">Staghorn coral</name>
    <dbReference type="NCBI Taxonomy" id="6130"/>
    <lineage>
        <taxon>Eukaryota</taxon>
        <taxon>Metazoa</taxon>
        <taxon>Cnidaria</taxon>
        <taxon>Anthozoa</taxon>
        <taxon>Hexacorallia</taxon>
        <taxon>Scleractinia</taxon>
        <taxon>Astrocoeniina</taxon>
        <taxon>Acroporidae</taxon>
        <taxon>Acropora</taxon>
    </lineage>
</organism>
<proteinExistence type="predicted"/>
<feature type="region of interest" description="Disordered" evidence="1">
    <location>
        <begin position="677"/>
        <end position="754"/>
    </location>
</feature>
<protein>
    <submittedName>
        <fullName evidence="2">RPA-related protein RADX</fullName>
    </submittedName>
</protein>
<dbReference type="GO" id="GO:0003697">
    <property type="term" value="F:single-stranded DNA binding"/>
    <property type="evidence" value="ECO:0007669"/>
    <property type="project" value="InterPro"/>
</dbReference>
<feature type="compositionally biased region" description="Acidic residues" evidence="1">
    <location>
        <begin position="677"/>
        <end position="686"/>
    </location>
</feature>
<accession>A0AAD9VD28</accession>
<evidence type="ECO:0000313" key="3">
    <source>
        <dbReference type="Proteomes" id="UP001249851"/>
    </source>
</evidence>
<feature type="compositionally biased region" description="Polar residues" evidence="1">
    <location>
        <begin position="628"/>
        <end position="649"/>
    </location>
</feature>
<evidence type="ECO:0000313" key="2">
    <source>
        <dbReference type="EMBL" id="KAK2570108.1"/>
    </source>
</evidence>
<feature type="compositionally biased region" description="Basic and acidic residues" evidence="1">
    <location>
        <begin position="713"/>
        <end position="726"/>
    </location>
</feature>
<reference evidence="2" key="1">
    <citation type="journal article" date="2023" name="G3 (Bethesda)">
        <title>Whole genome assembly and annotation of the endangered Caribbean coral Acropora cervicornis.</title>
        <authorList>
            <person name="Selwyn J.D."/>
            <person name="Vollmer S.V."/>
        </authorList>
    </citation>
    <scope>NUCLEOTIDE SEQUENCE</scope>
    <source>
        <strain evidence="2">K2</strain>
    </source>
</reference>
<dbReference type="EMBL" id="JARQWQ010000008">
    <property type="protein sequence ID" value="KAK2570108.1"/>
    <property type="molecule type" value="Genomic_DNA"/>
</dbReference>
<dbReference type="Proteomes" id="UP001249851">
    <property type="component" value="Unassembled WGS sequence"/>
</dbReference>
<feature type="compositionally biased region" description="Basic residues" evidence="1">
    <location>
        <begin position="733"/>
        <end position="750"/>
    </location>
</feature>
<keyword evidence="3" id="KW-1185">Reference proteome</keyword>
<gene>
    <name evidence="2" type="ORF">P5673_004857</name>
</gene>
<dbReference type="PANTHER" id="PTHR14944">
    <property type="entry name" value="RPA-RELATED PROTEIN RADX"/>
    <property type="match status" value="1"/>
</dbReference>
<dbReference type="AlphaFoldDB" id="A0AAD9VD28"/>
<dbReference type="InterPro" id="IPR040893">
    <property type="entry name" value="RADX"/>
</dbReference>
<dbReference type="PANTHER" id="PTHR14944:SF2">
    <property type="entry name" value="RPA-RELATED PROTEIN RADX"/>
    <property type="match status" value="1"/>
</dbReference>
<dbReference type="InterPro" id="IPR012340">
    <property type="entry name" value="NA-bd_OB-fold"/>
</dbReference>
<dbReference type="SUPFAM" id="SSF50249">
    <property type="entry name" value="Nucleic acid-binding proteins"/>
    <property type="match status" value="1"/>
</dbReference>
<name>A0AAD9VD28_ACRCE</name>
<reference evidence="2" key="2">
    <citation type="journal article" date="2023" name="Science">
        <title>Genomic signatures of disease resistance in endangered staghorn corals.</title>
        <authorList>
            <person name="Vollmer S.V."/>
            <person name="Selwyn J.D."/>
            <person name="Despard B.A."/>
            <person name="Roesel C.L."/>
        </authorList>
    </citation>
    <scope>NUCLEOTIDE SEQUENCE</scope>
    <source>
        <strain evidence="2">K2</strain>
    </source>
</reference>
<dbReference type="Gene3D" id="2.40.50.140">
    <property type="entry name" value="Nucleic acid-binding proteins"/>
    <property type="match status" value="2"/>
</dbReference>
<evidence type="ECO:0000256" key="1">
    <source>
        <dbReference type="SAM" id="MobiDB-lite"/>
    </source>
</evidence>